<keyword evidence="3" id="KW-1003">Cell membrane</keyword>
<dbReference type="PANTHER" id="PTHR14319:SF3">
    <property type="entry name" value="TRANSMEMBRANE PROTEIN-LIKE PROTEIN"/>
    <property type="match status" value="1"/>
</dbReference>
<evidence type="ECO:0000256" key="5">
    <source>
        <dbReference type="ARBA" id="ARBA00022989"/>
    </source>
</evidence>
<dbReference type="GO" id="GO:0005886">
    <property type="term" value="C:plasma membrane"/>
    <property type="evidence" value="ECO:0007669"/>
    <property type="project" value="UniProtKB-SubCell"/>
</dbReference>
<dbReference type="AlphaFoldDB" id="A0A154P6P1"/>
<comment type="subcellular location">
    <subcellularLocation>
        <location evidence="1">Cell membrane</location>
        <topology evidence="1">Multi-pass membrane protein</topology>
    </subcellularLocation>
</comment>
<dbReference type="Pfam" id="PF12036">
    <property type="entry name" value="DUF3522"/>
    <property type="match status" value="1"/>
</dbReference>
<dbReference type="Proteomes" id="UP000076502">
    <property type="component" value="Unassembled WGS sequence"/>
</dbReference>
<proteinExistence type="inferred from homology"/>
<dbReference type="PANTHER" id="PTHR14319">
    <property type="entry name" value="FIVE-SPAN TRANSMEMBRANE PROTEIN M83"/>
    <property type="match status" value="1"/>
</dbReference>
<evidence type="ECO:0000256" key="4">
    <source>
        <dbReference type="ARBA" id="ARBA00022692"/>
    </source>
</evidence>
<keyword evidence="10" id="KW-1185">Reference proteome</keyword>
<evidence type="ECO:0000313" key="10">
    <source>
        <dbReference type="Proteomes" id="UP000076502"/>
    </source>
</evidence>
<accession>A0A154P6P1</accession>
<evidence type="ECO:0000256" key="1">
    <source>
        <dbReference type="ARBA" id="ARBA00004651"/>
    </source>
</evidence>
<gene>
    <name evidence="9" type="ORF">WN55_08282</name>
</gene>
<evidence type="ECO:0000256" key="6">
    <source>
        <dbReference type="ARBA" id="ARBA00023136"/>
    </source>
</evidence>
<feature type="transmembrane region" description="Helical" evidence="8">
    <location>
        <begin position="20"/>
        <end position="40"/>
    </location>
</feature>
<reference evidence="9 10" key="1">
    <citation type="submission" date="2015-07" db="EMBL/GenBank/DDBJ databases">
        <title>The genome of Dufourea novaeangliae.</title>
        <authorList>
            <person name="Pan H."/>
            <person name="Kapheim K."/>
        </authorList>
    </citation>
    <scope>NUCLEOTIDE SEQUENCE [LARGE SCALE GENOMIC DNA]</scope>
    <source>
        <strain evidence="9">0120121106</strain>
        <tissue evidence="9">Whole body</tissue>
    </source>
</reference>
<name>A0A154P6P1_DUFNO</name>
<evidence type="ECO:0000256" key="2">
    <source>
        <dbReference type="ARBA" id="ARBA00005542"/>
    </source>
</evidence>
<evidence type="ECO:0000256" key="8">
    <source>
        <dbReference type="SAM" id="Phobius"/>
    </source>
</evidence>
<evidence type="ECO:0000313" key="9">
    <source>
        <dbReference type="EMBL" id="KZC07511.1"/>
    </source>
</evidence>
<feature type="region of interest" description="Disordered" evidence="7">
    <location>
        <begin position="72"/>
        <end position="99"/>
    </location>
</feature>
<feature type="transmembrane region" description="Helical" evidence="8">
    <location>
        <begin position="46"/>
        <end position="65"/>
    </location>
</feature>
<feature type="compositionally biased region" description="Polar residues" evidence="7">
    <location>
        <begin position="73"/>
        <end position="82"/>
    </location>
</feature>
<protein>
    <submittedName>
        <fullName evidence="9">Transmembrane protein 8B</fullName>
    </submittedName>
</protein>
<dbReference type="EMBL" id="KQ434827">
    <property type="protein sequence ID" value="KZC07511.1"/>
    <property type="molecule type" value="Genomic_DNA"/>
</dbReference>
<organism evidence="9 10">
    <name type="scientific">Dufourea novaeangliae</name>
    <name type="common">Sweat bee</name>
    <dbReference type="NCBI Taxonomy" id="178035"/>
    <lineage>
        <taxon>Eukaryota</taxon>
        <taxon>Metazoa</taxon>
        <taxon>Ecdysozoa</taxon>
        <taxon>Arthropoda</taxon>
        <taxon>Hexapoda</taxon>
        <taxon>Insecta</taxon>
        <taxon>Pterygota</taxon>
        <taxon>Neoptera</taxon>
        <taxon>Endopterygota</taxon>
        <taxon>Hymenoptera</taxon>
        <taxon>Apocrita</taxon>
        <taxon>Aculeata</taxon>
        <taxon>Apoidea</taxon>
        <taxon>Anthophila</taxon>
        <taxon>Halictidae</taxon>
        <taxon>Rophitinae</taxon>
        <taxon>Dufourea</taxon>
    </lineage>
</organism>
<dbReference type="InterPro" id="IPR021910">
    <property type="entry name" value="NGX6/PGAP6/MYMK"/>
</dbReference>
<evidence type="ECO:0000256" key="7">
    <source>
        <dbReference type="SAM" id="MobiDB-lite"/>
    </source>
</evidence>
<sequence>MGTYVYRCYQLKKWKKPDRISKLFVGLLLATIGLLLFSLVETEANYQYVHSVWHMIIAISLVFLLPPSRFEQAGSSGTNSFSDDSELLDYKDTPDSPIFTVTTGQENLVIASN</sequence>
<keyword evidence="4 8" id="KW-0812">Transmembrane</keyword>
<comment type="similarity">
    <text evidence="2">Belongs to the TMEM8 family.</text>
</comment>
<keyword evidence="5 8" id="KW-1133">Transmembrane helix</keyword>
<keyword evidence="6 8" id="KW-0472">Membrane</keyword>
<dbReference type="OrthoDB" id="69646at2759"/>
<evidence type="ECO:0000256" key="3">
    <source>
        <dbReference type="ARBA" id="ARBA00022475"/>
    </source>
</evidence>